<evidence type="ECO:0000313" key="1">
    <source>
        <dbReference type="EMBL" id="EAZ93292.1"/>
    </source>
</evidence>
<accession>A3IHL0</accession>
<evidence type="ECO:0000313" key="2">
    <source>
        <dbReference type="Proteomes" id="UP000003781"/>
    </source>
</evidence>
<comment type="caution">
    <text evidence="1">The sequence shown here is derived from an EMBL/GenBank/DDBJ whole genome shotgun (WGS) entry which is preliminary data.</text>
</comment>
<organism evidence="1 2">
    <name type="scientific">Crocosphaera chwakensis CCY0110</name>
    <dbReference type="NCBI Taxonomy" id="391612"/>
    <lineage>
        <taxon>Bacteria</taxon>
        <taxon>Bacillati</taxon>
        <taxon>Cyanobacteriota</taxon>
        <taxon>Cyanophyceae</taxon>
        <taxon>Oscillatoriophycideae</taxon>
        <taxon>Chroococcales</taxon>
        <taxon>Aphanothecaceae</taxon>
        <taxon>Crocosphaera</taxon>
        <taxon>Crocosphaera chwakensis</taxon>
    </lineage>
</organism>
<dbReference type="AlphaFoldDB" id="A3IHL0"/>
<keyword evidence="2" id="KW-1185">Reference proteome</keyword>
<protein>
    <submittedName>
        <fullName evidence="1">Uncharacterized protein</fullName>
    </submittedName>
</protein>
<gene>
    <name evidence="1" type="ORF">CY0110_15892</name>
</gene>
<sequence>MGNSARHLVKLIEQGMSTPNQSPPKKGRF</sequence>
<proteinExistence type="predicted"/>
<name>A3IHL0_9CHRO</name>
<reference evidence="1 2" key="1">
    <citation type="submission" date="2007-03" db="EMBL/GenBank/DDBJ databases">
        <authorList>
            <person name="Stal L."/>
            <person name="Ferriera S."/>
            <person name="Johnson J."/>
            <person name="Kravitz S."/>
            <person name="Beeson K."/>
            <person name="Sutton G."/>
            <person name="Rogers Y.-H."/>
            <person name="Friedman R."/>
            <person name="Frazier M."/>
            <person name="Venter J.C."/>
        </authorList>
    </citation>
    <scope>NUCLEOTIDE SEQUENCE [LARGE SCALE GENOMIC DNA]</scope>
    <source>
        <strain evidence="1 2">CCY0110</strain>
    </source>
</reference>
<dbReference type="Proteomes" id="UP000003781">
    <property type="component" value="Unassembled WGS sequence"/>
</dbReference>
<dbReference type="EMBL" id="AAXW01000002">
    <property type="protein sequence ID" value="EAZ93292.1"/>
    <property type="molecule type" value="Genomic_DNA"/>
</dbReference>